<evidence type="ECO:0000313" key="3">
    <source>
        <dbReference type="Proteomes" id="UP000054166"/>
    </source>
</evidence>
<sequence>MSTSKNPALPPRPPPKDHGESTTSSWWSNVGFKLVIPPQGKYSRRKDERCFIYCSQSVNGRIEKQEPRCRSVCIRRVFAHEVRNTSAQDNHDNSLYNMGNRTTTEHAKYPLPPEGQRADEVPGGDSESDRYENKLREKDAKYWKEGWYLWYSKSRWATQEKLDLMMHDLAVHSNWYRHMTQQKVEWERETRGKPDIDFWEPPSMSITAPRRPFHDPSKLSILVPLPLPLPPIFDQIQTLLKPTFKTTTILRESFESGAQKELAQRAWKKAWSGEPFILARNACSRMWKLWKGNDSDAE</sequence>
<keyword evidence="3" id="KW-1185">Reference proteome</keyword>
<feature type="region of interest" description="Disordered" evidence="1">
    <location>
        <begin position="103"/>
        <end position="132"/>
    </location>
</feature>
<name>A0A0C3B542_PILCF</name>
<dbReference type="HOGENOM" id="CLU_074642_0_0_1"/>
<reference evidence="2 3" key="1">
    <citation type="submission" date="2014-04" db="EMBL/GenBank/DDBJ databases">
        <authorList>
            <consortium name="DOE Joint Genome Institute"/>
            <person name="Kuo A."/>
            <person name="Tarkka M."/>
            <person name="Buscot F."/>
            <person name="Kohler A."/>
            <person name="Nagy L.G."/>
            <person name="Floudas D."/>
            <person name="Copeland A."/>
            <person name="Barry K.W."/>
            <person name="Cichocki N."/>
            <person name="Veneault-Fourrey C."/>
            <person name="LaButti K."/>
            <person name="Lindquist E.A."/>
            <person name="Lipzen A."/>
            <person name="Lundell T."/>
            <person name="Morin E."/>
            <person name="Murat C."/>
            <person name="Sun H."/>
            <person name="Tunlid A."/>
            <person name="Henrissat B."/>
            <person name="Grigoriev I.V."/>
            <person name="Hibbett D.S."/>
            <person name="Martin F."/>
            <person name="Nordberg H.P."/>
            <person name="Cantor M.N."/>
            <person name="Hua S.X."/>
        </authorList>
    </citation>
    <scope>NUCLEOTIDE SEQUENCE [LARGE SCALE GENOMIC DNA]</scope>
    <source>
        <strain evidence="2 3">F 1598</strain>
    </source>
</reference>
<proteinExistence type="predicted"/>
<organism evidence="2 3">
    <name type="scientific">Piloderma croceum (strain F 1598)</name>
    <dbReference type="NCBI Taxonomy" id="765440"/>
    <lineage>
        <taxon>Eukaryota</taxon>
        <taxon>Fungi</taxon>
        <taxon>Dikarya</taxon>
        <taxon>Basidiomycota</taxon>
        <taxon>Agaricomycotina</taxon>
        <taxon>Agaricomycetes</taxon>
        <taxon>Agaricomycetidae</taxon>
        <taxon>Atheliales</taxon>
        <taxon>Atheliaceae</taxon>
        <taxon>Piloderma</taxon>
    </lineage>
</organism>
<protein>
    <submittedName>
        <fullName evidence="2">Uncharacterized protein</fullName>
    </submittedName>
</protein>
<gene>
    <name evidence="2" type="ORF">PILCRDRAFT_821442</name>
</gene>
<evidence type="ECO:0000256" key="1">
    <source>
        <dbReference type="SAM" id="MobiDB-lite"/>
    </source>
</evidence>
<dbReference type="InParanoid" id="A0A0C3B542"/>
<reference evidence="3" key="2">
    <citation type="submission" date="2015-01" db="EMBL/GenBank/DDBJ databases">
        <title>Evolutionary Origins and Diversification of the Mycorrhizal Mutualists.</title>
        <authorList>
            <consortium name="DOE Joint Genome Institute"/>
            <consortium name="Mycorrhizal Genomics Consortium"/>
            <person name="Kohler A."/>
            <person name="Kuo A."/>
            <person name="Nagy L.G."/>
            <person name="Floudas D."/>
            <person name="Copeland A."/>
            <person name="Barry K.W."/>
            <person name="Cichocki N."/>
            <person name="Veneault-Fourrey C."/>
            <person name="LaButti K."/>
            <person name="Lindquist E.A."/>
            <person name="Lipzen A."/>
            <person name="Lundell T."/>
            <person name="Morin E."/>
            <person name="Murat C."/>
            <person name="Riley R."/>
            <person name="Ohm R."/>
            <person name="Sun H."/>
            <person name="Tunlid A."/>
            <person name="Henrissat B."/>
            <person name="Grigoriev I.V."/>
            <person name="Hibbett D.S."/>
            <person name="Martin F."/>
        </authorList>
    </citation>
    <scope>NUCLEOTIDE SEQUENCE [LARGE SCALE GENOMIC DNA]</scope>
    <source>
        <strain evidence="3">F 1598</strain>
    </source>
</reference>
<dbReference type="AlphaFoldDB" id="A0A0C3B542"/>
<dbReference type="EMBL" id="KN832999">
    <property type="protein sequence ID" value="KIM81358.1"/>
    <property type="molecule type" value="Genomic_DNA"/>
</dbReference>
<accession>A0A0C3B542</accession>
<dbReference type="OrthoDB" id="3171382at2759"/>
<dbReference type="Proteomes" id="UP000054166">
    <property type="component" value="Unassembled WGS sequence"/>
</dbReference>
<feature type="region of interest" description="Disordered" evidence="1">
    <location>
        <begin position="1"/>
        <end position="24"/>
    </location>
</feature>
<evidence type="ECO:0000313" key="2">
    <source>
        <dbReference type="EMBL" id="KIM81358.1"/>
    </source>
</evidence>